<reference evidence="1 2" key="1">
    <citation type="submission" date="2012-09" db="EMBL/GenBank/DDBJ databases">
        <title>The Genome Sequence of Massilia timonae CCUG 45783.</title>
        <authorList>
            <consortium name="The Broad Institute Genome Sequencing Platform"/>
            <person name="Earl A."/>
            <person name="Ward D."/>
            <person name="Feldgarden M."/>
            <person name="Gevers D."/>
            <person name="Huys G."/>
            <person name="Walker B."/>
            <person name="Young S.K."/>
            <person name="Zeng Q."/>
            <person name="Gargeya S."/>
            <person name="Fitzgerald M."/>
            <person name="Haas B."/>
            <person name="Abouelleil A."/>
            <person name="Alvarado L."/>
            <person name="Arachchi H.M."/>
            <person name="Berlin A.M."/>
            <person name="Chapman S.B."/>
            <person name="Goldberg J."/>
            <person name="Griggs A."/>
            <person name="Gujja S."/>
            <person name="Hansen M."/>
            <person name="Howarth C."/>
            <person name="Imamovic A."/>
            <person name="Larimer J."/>
            <person name="McCowen C."/>
            <person name="Montmayeur A."/>
            <person name="Murphy C."/>
            <person name="Neiman D."/>
            <person name="Pearson M."/>
            <person name="Priest M."/>
            <person name="Roberts A."/>
            <person name="Saif S."/>
            <person name="Shea T."/>
            <person name="Sisk P."/>
            <person name="Sykes S."/>
            <person name="Wortman J."/>
            <person name="Nusbaum C."/>
            <person name="Birren B."/>
        </authorList>
    </citation>
    <scope>NUCLEOTIDE SEQUENCE [LARGE SCALE GENOMIC DNA]</scope>
    <source>
        <strain evidence="1 2">CCUG 45783</strain>
    </source>
</reference>
<organism evidence="1 2">
    <name type="scientific">Massilia timonae CCUG 45783</name>
    <dbReference type="NCBI Taxonomy" id="883126"/>
    <lineage>
        <taxon>Bacteria</taxon>
        <taxon>Pseudomonadati</taxon>
        <taxon>Pseudomonadota</taxon>
        <taxon>Betaproteobacteria</taxon>
        <taxon>Burkholderiales</taxon>
        <taxon>Oxalobacteraceae</taxon>
        <taxon>Telluria group</taxon>
        <taxon>Massilia</taxon>
    </lineage>
</organism>
<dbReference type="OrthoDB" id="1453311at2"/>
<keyword evidence="2" id="KW-1185">Reference proteome</keyword>
<dbReference type="Proteomes" id="UP000009874">
    <property type="component" value="Unassembled WGS sequence"/>
</dbReference>
<dbReference type="EMBL" id="AGZI01000007">
    <property type="protein sequence ID" value="EKU84341.1"/>
    <property type="molecule type" value="Genomic_DNA"/>
</dbReference>
<dbReference type="RefSeq" id="WP_005663590.1">
    <property type="nucleotide sequence ID" value="NZ_JH992922.1"/>
</dbReference>
<comment type="caution">
    <text evidence="1">The sequence shown here is derived from an EMBL/GenBank/DDBJ whole genome shotgun (WGS) entry which is preliminary data.</text>
</comment>
<dbReference type="PATRIC" id="fig|883126.3.peg.502"/>
<proteinExistence type="predicted"/>
<dbReference type="InterPro" id="IPR029470">
    <property type="entry name" value="PDDEXK_4"/>
</dbReference>
<dbReference type="HOGENOM" id="CLU_557594_0_0_4"/>
<sequence length="489" mass="54581">MSTIQNLLVDKSFLELDRQLNAFNIFDVLNVREYEIRHTRFLAHMLDPYGTHGLGNAFLRNFLLQLSVQLGADAGGGLLREVHQLDLDLARVTPEISFKGGRDELSIETTDGAGSSADSGRLDIVLQIPRRGGGEVVIAIENKVNAREGDGQLPRYRRWMHTRFGAGNSVLVFLTVNEEEPREDWNCVTYSNVVYPALELTAQSCDTLGPGPAMLIDHYKSILRDKVEGDAANADADSLALELVDNYPDAKKFIDATCSRWGGRLGLEAVDSSWGLYNRYKNAFSFLAGYDSDERAKVLRWFKNKWPNQVADGSVTPSIFIDDSGRSIMRFLAWPAGSALAELSRKYAVKTKENKKHAWTSGKHAVLFELRSYVTERPQSRDTDEAEYGWNLFLVIGPLEGIDRHAWITRLRKTLNGHFSTRAGAGIPTVRHAAITATFFSLLKWELKGRNVATLAEELTSPALLTCIDDVARTIERTLLEEDDGTNKA</sequence>
<accession>K9DM96</accession>
<dbReference type="AlphaFoldDB" id="K9DM96"/>
<gene>
    <name evidence="1" type="ORF">HMPREF9710_00500</name>
</gene>
<dbReference type="eggNOG" id="ENOG5030F26">
    <property type="taxonomic scope" value="Bacteria"/>
</dbReference>
<protein>
    <submittedName>
        <fullName evidence="1">Uncharacterized protein</fullName>
    </submittedName>
</protein>
<evidence type="ECO:0000313" key="2">
    <source>
        <dbReference type="Proteomes" id="UP000009874"/>
    </source>
</evidence>
<name>K9DM96_9BURK</name>
<dbReference type="Pfam" id="PF14281">
    <property type="entry name" value="PDDEXK_4"/>
    <property type="match status" value="1"/>
</dbReference>
<evidence type="ECO:0000313" key="1">
    <source>
        <dbReference type="EMBL" id="EKU84341.1"/>
    </source>
</evidence>